<dbReference type="EMBL" id="UXSR01001205">
    <property type="protein sequence ID" value="VDD78035.1"/>
    <property type="molecule type" value="Genomic_DNA"/>
</dbReference>
<dbReference type="GO" id="GO:0016485">
    <property type="term" value="P:protein processing"/>
    <property type="evidence" value="ECO:0007669"/>
    <property type="project" value="TreeGrafter"/>
</dbReference>
<accession>A0A0R3UAT9</accession>
<dbReference type="Pfam" id="PF05193">
    <property type="entry name" value="Peptidase_M16_C"/>
    <property type="match status" value="1"/>
</dbReference>
<dbReference type="Proteomes" id="UP000267029">
    <property type="component" value="Unassembled WGS sequence"/>
</dbReference>
<dbReference type="GO" id="GO:0005759">
    <property type="term" value="C:mitochondrial matrix"/>
    <property type="evidence" value="ECO:0007669"/>
    <property type="project" value="TreeGrafter"/>
</dbReference>
<dbReference type="AlphaFoldDB" id="A0A0R3UAT9"/>
<dbReference type="InterPro" id="IPR007863">
    <property type="entry name" value="Peptidase_M16_C"/>
</dbReference>
<dbReference type="PANTHER" id="PTHR43016:SF13">
    <property type="entry name" value="PRESEQUENCE PROTEASE, MITOCHONDRIAL"/>
    <property type="match status" value="1"/>
</dbReference>
<dbReference type="Pfam" id="PF08367">
    <property type="entry name" value="M16C_assoc"/>
    <property type="match status" value="1"/>
</dbReference>
<sequence length="627" mass="70439">MLEKVRALNNGSVLRGFKITRVFNIDEFRLNVVQMHHEKSGANLIHLNRDDPNRTFSVQFRTTPFDNSGVSHILEHTALCGSEKYPIRDPFFKMLRRSQATFMNAYTASDWTMYPFSTMNSVDFQNLLGVYVDAAFFPRLNKLDFMQEGWRLEPENLDDESSKLVIKGVVYNEMKGVFSNSLNLLHQAVENNLLPMSYGHVSGGHPDAIPSLSWEALKKFHSDFYHPSNANIYTYGNVDLDDCLQYLDSECLGKFTAQDPSPQVVLEPKWTEPRVVRLTCQPDPTLADPSRTGVVSLSFALTELRLDSIVPSVAPSKVVGPCSVESMVRFPTRCIREIYTNFALSIALMLLTDGDSAPLYRGLIESGLGLDWTCPVHGMDRNLRTICFHVGLQGVRPEDVEKIDRTIMDILANTVKTGFPQERVDAVLHQHEIAIREDCARFGLQLILALSSVVNHGGDVLTCLAMKQLISRFKEDLAADPAFLQNLISRYLVANPHRLTVIMLPDDKFAAVQTAKEAERVAKAVGQMTEEGRAEVVRLCRELAAKQKQEEDLSCLPCLSLVDIPPKCRPEPFTETQMGESPLQLNQAPTNGLTYFHALANISDLPQELLIYVPIFTCLFSKYVFLS</sequence>
<dbReference type="InterPro" id="IPR013578">
    <property type="entry name" value="Peptidase_M16C_assoc"/>
</dbReference>
<gene>
    <name evidence="2" type="ORF">MCOS_LOCUS4038</name>
</gene>
<evidence type="ECO:0000259" key="1">
    <source>
        <dbReference type="SMART" id="SM01264"/>
    </source>
</evidence>
<dbReference type="InterPro" id="IPR011249">
    <property type="entry name" value="Metalloenz_LuxS/M16"/>
</dbReference>
<dbReference type="Gene3D" id="3.30.830.10">
    <property type="entry name" value="Metalloenzyme, LuxS/M16 peptidase-like"/>
    <property type="match status" value="3"/>
</dbReference>
<dbReference type="InterPro" id="IPR011765">
    <property type="entry name" value="Pept_M16_N"/>
</dbReference>
<proteinExistence type="predicted"/>
<evidence type="ECO:0000313" key="3">
    <source>
        <dbReference type="Proteomes" id="UP000267029"/>
    </source>
</evidence>
<dbReference type="GO" id="GO:0046872">
    <property type="term" value="F:metal ion binding"/>
    <property type="evidence" value="ECO:0007669"/>
    <property type="project" value="InterPro"/>
</dbReference>
<dbReference type="FunFam" id="3.30.830.10:FF:000011">
    <property type="entry name" value="Presequence protease, mitochondrial"/>
    <property type="match status" value="1"/>
</dbReference>
<dbReference type="OrthoDB" id="10250783at2759"/>
<dbReference type="PANTHER" id="PTHR43016">
    <property type="entry name" value="PRESEQUENCE PROTEASE"/>
    <property type="match status" value="1"/>
</dbReference>
<dbReference type="Pfam" id="PF00675">
    <property type="entry name" value="Peptidase_M16"/>
    <property type="match status" value="1"/>
</dbReference>
<organism evidence="2 3">
    <name type="scientific">Mesocestoides corti</name>
    <name type="common">Flatworm</name>
    <dbReference type="NCBI Taxonomy" id="53468"/>
    <lineage>
        <taxon>Eukaryota</taxon>
        <taxon>Metazoa</taxon>
        <taxon>Spiralia</taxon>
        <taxon>Lophotrochozoa</taxon>
        <taxon>Platyhelminthes</taxon>
        <taxon>Cestoda</taxon>
        <taxon>Eucestoda</taxon>
        <taxon>Cyclophyllidea</taxon>
        <taxon>Mesocestoididae</taxon>
        <taxon>Mesocestoides</taxon>
    </lineage>
</organism>
<name>A0A0R3UAT9_MESCO</name>
<dbReference type="GO" id="GO:0004222">
    <property type="term" value="F:metalloendopeptidase activity"/>
    <property type="evidence" value="ECO:0007669"/>
    <property type="project" value="TreeGrafter"/>
</dbReference>
<dbReference type="STRING" id="53468.A0A0R3UAT9"/>
<reference evidence="2 3" key="1">
    <citation type="submission" date="2018-10" db="EMBL/GenBank/DDBJ databases">
        <authorList>
            <consortium name="Pathogen Informatics"/>
        </authorList>
    </citation>
    <scope>NUCLEOTIDE SEQUENCE [LARGE SCALE GENOMIC DNA]</scope>
</reference>
<feature type="domain" description="Peptidase M16C associated" evidence="1">
    <location>
        <begin position="503"/>
        <end position="627"/>
    </location>
</feature>
<dbReference type="SUPFAM" id="SSF63411">
    <property type="entry name" value="LuxS/MPP-like metallohydrolase"/>
    <property type="match status" value="3"/>
</dbReference>
<keyword evidence="3" id="KW-1185">Reference proteome</keyword>
<evidence type="ECO:0000313" key="2">
    <source>
        <dbReference type="EMBL" id="VDD78035.1"/>
    </source>
</evidence>
<protein>
    <recommendedName>
        <fullName evidence="1">Peptidase M16C associated domain-containing protein</fullName>
    </recommendedName>
</protein>
<dbReference type="SMART" id="SM01264">
    <property type="entry name" value="M16C_associated"/>
    <property type="match status" value="1"/>
</dbReference>